<organism evidence="1 2">
    <name type="scientific">Pedobacter changchengzhani</name>
    <dbReference type="NCBI Taxonomy" id="2529274"/>
    <lineage>
        <taxon>Bacteria</taxon>
        <taxon>Pseudomonadati</taxon>
        <taxon>Bacteroidota</taxon>
        <taxon>Sphingobacteriia</taxon>
        <taxon>Sphingobacteriales</taxon>
        <taxon>Sphingobacteriaceae</taxon>
        <taxon>Pedobacter</taxon>
    </lineage>
</organism>
<proteinExistence type="predicted"/>
<dbReference type="EMBL" id="SJCY01000008">
    <property type="protein sequence ID" value="TDG35678.1"/>
    <property type="molecule type" value="Genomic_DNA"/>
</dbReference>
<name>A0A4R5MJF4_9SPHI</name>
<reference evidence="1 2" key="1">
    <citation type="submission" date="2019-02" db="EMBL/GenBank/DDBJ databases">
        <title>Pedobacter sp. nov., a novel speices isolated from soil of pinguins habitat in Antarcitica.</title>
        <authorList>
            <person name="He R.-H."/>
        </authorList>
    </citation>
    <scope>NUCLEOTIDE SEQUENCE [LARGE SCALE GENOMIC DNA]</scope>
    <source>
        <strain evidence="1 2">E01020</strain>
    </source>
</reference>
<sequence length="64" mass="7503">MKKFTIALTREYIVEIEAINEDDAKHFVEYYVSGGKDDSIARTRKKENFRIIEIKPVLNETLVI</sequence>
<dbReference type="AlphaFoldDB" id="A0A4R5MJF4"/>
<gene>
    <name evidence="1" type="ORF">EZJ43_11690</name>
</gene>
<dbReference type="OrthoDB" id="9978690at2"/>
<keyword evidence="2" id="KW-1185">Reference proteome</keyword>
<comment type="caution">
    <text evidence="1">The sequence shown here is derived from an EMBL/GenBank/DDBJ whole genome shotgun (WGS) entry which is preliminary data.</text>
</comment>
<evidence type="ECO:0000313" key="2">
    <source>
        <dbReference type="Proteomes" id="UP000295668"/>
    </source>
</evidence>
<dbReference type="Proteomes" id="UP000295668">
    <property type="component" value="Unassembled WGS sequence"/>
</dbReference>
<dbReference type="RefSeq" id="WP_133262900.1">
    <property type="nucleotide sequence ID" value="NZ_SJCY01000008.1"/>
</dbReference>
<protein>
    <submittedName>
        <fullName evidence="1">Uncharacterized protein</fullName>
    </submittedName>
</protein>
<evidence type="ECO:0000313" key="1">
    <source>
        <dbReference type="EMBL" id="TDG35678.1"/>
    </source>
</evidence>
<accession>A0A4R5MJF4</accession>